<dbReference type="WBParaSite" id="PDA_v2.g26865.t1">
    <property type="protein sequence ID" value="PDA_v2.g26865.t1"/>
    <property type="gene ID" value="PDA_v2.g26865"/>
</dbReference>
<dbReference type="Pfam" id="PF00413">
    <property type="entry name" value="Peptidase_M10"/>
    <property type="match status" value="1"/>
</dbReference>
<organism evidence="7 8">
    <name type="scientific">Panagrolaimus davidi</name>
    <dbReference type="NCBI Taxonomy" id="227884"/>
    <lineage>
        <taxon>Eukaryota</taxon>
        <taxon>Metazoa</taxon>
        <taxon>Ecdysozoa</taxon>
        <taxon>Nematoda</taxon>
        <taxon>Chromadorea</taxon>
        <taxon>Rhabditida</taxon>
        <taxon>Tylenchina</taxon>
        <taxon>Panagrolaimomorpha</taxon>
        <taxon>Panagrolaimoidea</taxon>
        <taxon>Panagrolaimidae</taxon>
        <taxon>Panagrolaimus</taxon>
    </lineage>
</organism>
<accession>A0A914Q755</accession>
<dbReference type="GO" id="GO:0006508">
    <property type="term" value="P:proteolysis"/>
    <property type="evidence" value="ECO:0007669"/>
    <property type="project" value="UniProtKB-KW"/>
</dbReference>
<keyword evidence="5" id="KW-0732">Signal</keyword>
<dbReference type="InterPro" id="IPR001818">
    <property type="entry name" value="Pept_M10_metallopeptidase"/>
</dbReference>
<keyword evidence="2" id="KW-0479">Metal-binding</keyword>
<evidence type="ECO:0000313" key="7">
    <source>
        <dbReference type="Proteomes" id="UP000887578"/>
    </source>
</evidence>
<sequence length="185" mass="21454">MLFYFFVAISFVSFVLFVLVDSAPVEIERRPKINYTQLWSKPVLTYSIIQQSKNLSLNDTSNTFRYAFSQLSTVILKQFIKQTTNISSTPADINIYFAPIDSSNGIGHIISRSSNDSIYFDDNENWRKYNPGEKLDPKQMDITWEAMNQIRNLFYVNEVTNADKILLDSSYSDSNKNYVLPKFYS</sequence>
<evidence type="ECO:0000256" key="2">
    <source>
        <dbReference type="ARBA" id="ARBA00022723"/>
    </source>
</evidence>
<evidence type="ECO:0000256" key="4">
    <source>
        <dbReference type="ARBA" id="ARBA00022833"/>
    </source>
</evidence>
<name>A0A914Q755_9BILA</name>
<feature type="domain" description="Peptidase M10 metallopeptidase" evidence="6">
    <location>
        <begin position="39"/>
        <end position="130"/>
    </location>
</feature>
<feature type="signal peptide" evidence="5">
    <location>
        <begin position="1"/>
        <end position="22"/>
    </location>
</feature>
<evidence type="ECO:0000256" key="3">
    <source>
        <dbReference type="ARBA" id="ARBA00022801"/>
    </source>
</evidence>
<evidence type="ECO:0000256" key="1">
    <source>
        <dbReference type="ARBA" id="ARBA00022670"/>
    </source>
</evidence>
<keyword evidence="4" id="KW-0862">Zinc</keyword>
<dbReference type="GO" id="GO:0031012">
    <property type="term" value="C:extracellular matrix"/>
    <property type="evidence" value="ECO:0007669"/>
    <property type="project" value="InterPro"/>
</dbReference>
<evidence type="ECO:0000259" key="6">
    <source>
        <dbReference type="Pfam" id="PF00413"/>
    </source>
</evidence>
<evidence type="ECO:0000256" key="5">
    <source>
        <dbReference type="SAM" id="SignalP"/>
    </source>
</evidence>
<dbReference type="InterPro" id="IPR024079">
    <property type="entry name" value="MetalloPept_cat_dom_sf"/>
</dbReference>
<dbReference type="Gene3D" id="3.40.390.10">
    <property type="entry name" value="Collagenase (Catalytic Domain)"/>
    <property type="match status" value="1"/>
</dbReference>
<protein>
    <submittedName>
        <fullName evidence="8">Peptidase M10 metallopeptidase domain-containing protein</fullName>
    </submittedName>
</protein>
<keyword evidence="1" id="KW-0645">Protease</keyword>
<dbReference type="AlphaFoldDB" id="A0A914Q755"/>
<proteinExistence type="predicted"/>
<keyword evidence="3" id="KW-0378">Hydrolase</keyword>
<dbReference type="SUPFAM" id="SSF55486">
    <property type="entry name" value="Metalloproteases ('zincins'), catalytic domain"/>
    <property type="match status" value="1"/>
</dbReference>
<feature type="chain" id="PRO_5036712198" evidence="5">
    <location>
        <begin position="23"/>
        <end position="185"/>
    </location>
</feature>
<dbReference type="Proteomes" id="UP000887578">
    <property type="component" value="Unplaced"/>
</dbReference>
<evidence type="ECO:0000313" key="8">
    <source>
        <dbReference type="WBParaSite" id="PDA_v2.g26865.t1"/>
    </source>
</evidence>
<keyword evidence="7" id="KW-1185">Reference proteome</keyword>
<dbReference type="GO" id="GO:0008270">
    <property type="term" value="F:zinc ion binding"/>
    <property type="evidence" value="ECO:0007669"/>
    <property type="project" value="InterPro"/>
</dbReference>
<dbReference type="GO" id="GO:0004222">
    <property type="term" value="F:metalloendopeptidase activity"/>
    <property type="evidence" value="ECO:0007669"/>
    <property type="project" value="InterPro"/>
</dbReference>
<reference evidence="8" key="1">
    <citation type="submission" date="2022-11" db="UniProtKB">
        <authorList>
            <consortium name="WormBaseParasite"/>
        </authorList>
    </citation>
    <scope>IDENTIFICATION</scope>
</reference>